<dbReference type="RefSeq" id="WP_309203618.1">
    <property type="nucleotide sequence ID" value="NZ_CP133548.1"/>
</dbReference>
<evidence type="ECO:0000313" key="2">
    <source>
        <dbReference type="EMBL" id="WMS88404.1"/>
    </source>
</evidence>
<dbReference type="AlphaFoldDB" id="A0AA51X7Z1"/>
<keyword evidence="1" id="KW-1133">Transmembrane helix</keyword>
<dbReference type="Proteomes" id="UP001239782">
    <property type="component" value="Chromosome"/>
</dbReference>
<accession>A0AA51X7Z1</accession>
<evidence type="ECO:0000313" key="3">
    <source>
        <dbReference type="Proteomes" id="UP001239782"/>
    </source>
</evidence>
<evidence type="ECO:0008006" key="4">
    <source>
        <dbReference type="Google" id="ProtNLM"/>
    </source>
</evidence>
<name>A0AA51X7Z1_9GAMM</name>
<feature type="transmembrane region" description="Helical" evidence="1">
    <location>
        <begin position="172"/>
        <end position="193"/>
    </location>
</feature>
<feature type="transmembrane region" description="Helical" evidence="1">
    <location>
        <begin position="62"/>
        <end position="79"/>
    </location>
</feature>
<keyword evidence="1" id="KW-0812">Transmembrane</keyword>
<feature type="transmembrane region" description="Helical" evidence="1">
    <location>
        <begin position="34"/>
        <end position="50"/>
    </location>
</feature>
<keyword evidence="1" id="KW-0472">Membrane</keyword>
<organism evidence="2 3">
    <name type="scientific">Pleionea litopenaei</name>
    <dbReference type="NCBI Taxonomy" id="3070815"/>
    <lineage>
        <taxon>Bacteria</taxon>
        <taxon>Pseudomonadati</taxon>
        <taxon>Pseudomonadota</taxon>
        <taxon>Gammaproteobacteria</taxon>
        <taxon>Oceanospirillales</taxon>
        <taxon>Pleioneaceae</taxon>
        <taxon>Pleionea</taxon>
    </lineage>
</organism>
<reference evidence="2 3" key="1">
    <citation type="submission" date="2023-08" db="EMBL/GenBank/DDBJ databases">
        <title>Pleionea litopenaei sp. nov., isolated from stomach of juvenile Litopenaeus vannamei.</title>
        <authorList>
            <person name="Rho A.M."/>
            <person name="Hwang C.Y."/>
        </authorList>
    </citation>
    <scope>NUCLEOTIDE SEQUENCE [LARGE SCALE GENOMIC DNA]</scope>
    <source>
        <strain evidence="2 3">HL-JVS1</strain>
    </source>
</reference>
<dbReference type="KEGG" id="plei:Q9312_05685"/>
<sequence>MLKLNLHRRITLVLQLILLVEVVIALYTQQWMTATITCGIILVTLSPFFLRKVWGVYIPPEFALLTISFVFASLFLGEVHDYYARFWWWDIALHSCSGALLGIIGFLLVYLLNETKNIGVNMKAGFVAFFAFLFAIGVGALWEIFEFTMDSLFGMTMQKPMLNDPSGLTDTMWDLIVDTLGALFISILGYGYLKTAQKKSFLERWIHAFIVNNPRLFKNS</sequence>
<evidence type="ECO:0000256" key="1">
    <source>
        <dbReference type="SAM" id="Phobius"/>
    </source>
</evidence>
<protein>
    <recommendedName>
        <fullName evidence="4">Membrane protein YjdF</fullName>
    </recommendedName>
</protein>
<dbReference type="EMBL" id="CP133548">
    <property type="protein sequence ID" value="WMS88404.1"/>
    <property type="molecule type" value="Genomic_DNA"/>
</dbReference>
<gene>
    <name evidence="2" type="ORF">Q9312_05685</name>
</gene>
<dbReference type="InterPro" id="IPR014509">
    <property type="entry name" value="YjdF-like"/>
</dbReference>
<feature type="transmembrane region" description="Helical" evidence="1">
    <location>
        <begin position="12"/>
        <end position="28"/>
    </location>
</feature>
<feature type="transmembrane region" description="Helical" evidence="1">
    <location>
        <begin position="91"/>
        <end position="112"/>
    </location>
</feature>
<dbReference type="Pfam" id="PF09997">
    <property type="entry name" value="DUF2238"/>
    <property type="match status" value="1"/>
</dbReference>
<feature type="transmembrane region" description="Helical" evidence="1">
    <location>
        <begin position="124"/>
        <end position="145"/>
    </location>
</feature>
<proteinExistence type="predicted"/>
<keyword evidence="3" id="KW-1185">Reference proteome</keyword>